<evidence type="ECO:0000313" key="11">
    <source>
        <dbReference type="Proteomes" id="UP000886881"/>
    </source>
</evidence>
<dbReference type="SMART" id="SM00387">
    <property type="entry name" value="HATPase_c"/>
    <property type="match status" value="1"/>
</dbReference>
<dbReference type="PANTHER" id="PTHR45436">
    <property type="entry name" value="SENSOR HISTIDINE KINASE YKOH"/>
    <property type="match status" value="1"/>
</dbReference>
<evidence type="ECO:0000259" key="9">
    <source>
        <dbReference type="PROSITE" id="PS50109"/>
    </source>
</evidence>
<evidence type="ECO:0000256" key="5">
    <source>
        <dbReference type="ARBA" id="ARBA00022692"/>
    </source>
</evidence>
<feature type="transmembrane region" description="Helical" evidence="8">
    <location>
        <begin position="135"/>
        <end position="158"/>
    </location>
</feature>
<dbReference type="SMART" id="SM00388">
    <property type="entry name" value="HisKA"/>
    <property type="match status" value="1"/>
</dbReference>
<dbReference type="Gene3D" id="3.30.565.10">
    <property type="entry name" value="Histidine kinase-like ATPase, C-terminal domain"/>
    <property type="match status" value="1"/>
</dbReference>
<evidence type="ECO:0000256" key="6">
    <source>
        <dbReference type="ARBA" id="ARBA00022777"/>
    </source>
</evidence>
<evidence type="ECO:0000256" key="4">
    <source>
        <dbReference type="ARBA" id="ARBA00022679"/>
    </source>
</evidence>
<feature type="transmembrane region" description="Helical" evidence="8">
    <location>
        <begin position="7"/>
        <end position="28"/>
    </location>
</feature>
<evidence type="ECO:0000256" key="1">
    <source>
        <dbReference type="ARBA" id="ARBA00000085"/>
    </source>
</evidence>
<dbReference type="GO" id="GO:0000155">
    <property type="term" value="F:phosphorelay sensor kinase activity"/>
    <property type="evidence" value="ECO:0007669"/>
    <property type="project" value="InterPro"/>
</dbReference>
<dbReference type="PROSITE" id="PS50109">
    <property type="entry name" value="HIS_KIN"/>
    <property type="match status" value="1"/>
</dbReference>
<protein>
    <recommendedName>
        <fullName evidence="2">histidine kinase</fullName>
        <ecNumber evidence="2">2.7.13.3</ecNumber>
    </recommendedName>
</protein>
<reference evidence="10" key="2">
    <citation type="journal article" date="2021" name="PeerJ">
        <title>Extensive microbial diversity within the chicken gut microbiome revealed by metagenomics and culture.</title>
        <authorList>
            <person name="Gilroy R."/>
            <person name="Ravi A."/>
            <person name="Getino M."/>
            <person name="Pursley I."/>
            <person name="Horton D.L."/>
            <person name="Alikhan N.F."/>
            <person name="Baker D."/>
            <person name="Gharbi K."/>
            <person name="Hall N."/>
            <person name="Watson M."/>
            <person name="Adriaenssens E.M."/>
            <person name="Foster-Nyarko E."/>
            <person name="Jarju S."/>
            <person name="Secka A."/>
            <person name="Antonio M."/>
            <person name="Oren A."/>
            <person name="Chaudhuri R.R."/>
            <person name="La Ragione R."/>
            <person name="Hildebrand F."/>
            <person name="Pallen M.J."/>
        </authorList>
    </citation>
    <scope>NUCLEOTIDE SEQUENCE</scope>
    <source>
        <strain evidence="10">ChiHecec2B26-709</strain>
    </source>
</reference>
<keyword evidence="6 10" id="KW-0418">Kinase</keyword>
<keyword evidence="3" id="KW-0597">Phosphoprotein</keyword>
<evidence type="ECO:0000256" key="2">
    <source>
        <dbReference type="ARBA" id="ARBA00012438"/>
    </source>
</evidence>
<reference evidence="10" key="1">
    <citation type="submission" date="2020-10" db="EMBL/GenBank/DDBJ databases">
        <authorList>
            <person name="Gilroy R."/>
        </authorList>
    </citation>
    <scope>NUCLEOTIDE SEQUENCE</scope>
    <source>
        <strain evidence="10">ChiHecec2B26-709</strain>
    </source>
</reference>
<dbReference type="Proteomes" id="UP000886881">
    <property type="component" value="Unassembled WGS sequence"/>
</dbReference>
<proteinExistence type="predicted"/>
<evidence type="ECO:0000256" key="8">
    <source>
        <dbReference type="SAM" id="Phobius"/>
    </source>
</evidence>
<evidence type="ECO:0000256" key="3">
    <source>
        <dbReference type="ARBA" id="ARBA00022553"/>
    </source>
</evidence>
<dbReference type="SUPFAM" id="SSF55874">
    <property type="entry name" value="ATPase domain of HSP90 chaperone/DNA topoisomerase II/histidine kinase"/>
    <property type="match status" value="1"/>
</dbReference>
<gene>
    <name evidence="10" type="ORF">IAC35_05525</name>
</gene>
<dbReference type="InterPro" id="IPR003594">
    <property type="entry name" value="HATPase_dom"/>
</dbReference>
<name>A0A9D1GP38_9BACT</name>
<dbReference type="InterPro" id="IPR036097">
    <property type="entry name" value="HisK_dim/P_sf"/>
</dbReference>
<evidence type="ECO:0000313" key="10">
    <source>
        <dbReference type="EMBL" id="HIT47299.1"/>
    </source>
</evidence>
<keyword evidence="5 8" id="KW-0812">Transmembrane</keyword>
<dbReference type="EMBL" id="DVLC01000105">
    <property type="protein sequence ID" value="HIT47299.1"/>
    <property type="molecule type" value="Genomic_DNA"/>
</dbReference>
<sequence>MKLIYRMALRLSMLLIPLMAVWAVIFYFTMVHEINDETDDALARRSEALILKILGGEAVGADGSGGSWSVTEVSEEYAVSHPAISRRDTEIHVPENRKTEPARMRVTIFQDRDGQWHELRVAMPTFEREDLQMTVLRWVIALYALLLVTSVCTTLWVFRKSMQPLYALLDWLDRYKPGKKSDPVPDGSDINEFRKLSNAAQQAVLRFEKMLEQQKQFIGNASHELQTPLAVLQGRLEHMVDNSGMNEEMLAEASRMQAALNRIIRLNKTLLLLARIENGQFPESVEVDMAALIREQREMYAEIYADRNIGCSLDLPGSFVVRMNESLASVLVSNLLKNAWVHSPEGGSIEIRLKDGTLDISNDGAAALDADHIFERFYKSGGREGSTGLGLALVRAVADSYGMSAGYAFSEGRHHFTISFREQE</sequence>
<evidence type="ECO:0000256" key="7">
    <source>
        <dbReference type="ARBA" id="ARBA00022989"/>
    </source>
</evidence>
<dbReference type="CDD" id="cd00082">
    <property type="entry name" value="HisKA"/>
    <property type="match status" value="1"/>
</dbReference>
<dbReference type="PANTHER" id="PTHR45436:SF5">
    <property type="entry name" value="SENSOR HISTIDINE KINASE TRCS"/>
    <property type="match status" value="1"/>
</dbReference>
<feature type="domain" description="Histidine kinase" evidence="9">
    <location>
        <begin position="220"/>
        <end position="406"/>
    </location>
</feature>
<dbReference type="Pfam" id="PF00512">
    <property type="entry name" value="HisKA"/>
    <property type="match status" value="1"/>
</dbReference>
<dbReference type="SUPFAM" id="SSF47384">
    <property type="entry name" value="Homodimeric domain of signal transducing histidine kinase"/>
    <property type="match status" value="1"/>
</dbReference>
<dbReference type="EC" id="2.7.13.3" evidence="2"/>
<dbReference type="InterPro" id="IPR050428">
    <property type="entry name" value="TCS_sensor_his_kinase"/>
</dbReference>
<dbReference type="CDD" id="cd00075">
    <property type="entry name" value="HATPase"/>
    <property type="match status" value="1"/>
</dbReference>
<dbReference type="Gene3D" id="1.10.287.130">
    <property type="match status" value="1"/>
</dbReference>
<dbReference type="InterPro" id="IPR036890">
    <property type="entry name" value="HATPase_C_sf"/>
</dbReference>
<accession>A0A9D1GP38</accession>
<organism evidence="10 11">
    <name type="scientific">Candidatus Cryptobacteroides merdipullorum</name>
    <dbReference type="NCBI Taxonomy" id="2840771"/>
    <lineage>
        <taxon>Bacteria</taxon>
        <taxon>Pseudomonadati</taxon>
        <taxon>Bacteroidota</taxon>
        <taxon>Bacteroidia</taxon>
        <taxon>Bacteroidales</taxon>
        <taxon>Candidatus Cryptobacteroides</taxon>
    </lineage>
</organism>
<dbReference type="GO" id="GO:0005886">
    <property type="term" value="C:plasma membrane"/>
    <property type="evidence" value="ECO:0007669"/>
    <property type="project" value="TreeGrafter"/>
</dbReference>
<dbReference type="AlphaFoldDB" id="A0A9D1GP38"/>
<keyword evidence="4" id="KW-0808">Transferase</keyword>
<keyword evidence="7 8" id="KW-1133">Transmembrane helix</keyword>
<dbReference type="InterPro" id="IPR005467">
    <property type="entry name" value="His_kinase_dom"/>
</dbReference>
<dbReference type="Pfam" id="PF02518">
    <property type="entry name" value="HATPase_c"/>
    <property type="match status" value="1"/>
</dbReference>
<comment type="catalytic activity">
    <reaction evidence="1">
        <text>ATP + protein L-histidine = ADP + protein N-phospho-L-histidine.</text>
        <dbReference type="EC" id="2.7.13.3"/>
    </reaction>
</comment>
<dbReference type="InterPro" id="IPR003661">
    <property type="entry name" value="HisK_dim/P_dom"/>
</dbReference>
<keyword evidence="8" id="KW-0472">Membrane</keyword>
<comment type="caution">
    <text evidence="10">The sequence shown here is derived from an EMBL/GenBank/DDBJ whole genome shotgun (WGS) entry which is preliminary data.</text>
</comment>